<dbReference type="InterPro" id="IPR043502">
    <property type="entry name" value="DNA/RNA_pol_sf"/>
</dbReference>
<dbReference type="InterPro" id="IPR004004">
    <property type="entry name" value="Helic/Pol/Pept_Calicivir-typ"/>
</dbReference>
<dbReference type="GO" id="GO:0003724">
    <property type="term" value="F:RNA helicase activity"/>
    <property type="evidence" value="ECO:0007669"/>
    <property type="project" value="InterPro"/>
</dbReference>
<dbReference type="CDD" id="cd23169">
    <property type="entry name" value="ps-ssRNAv-Picornavirales"/>
    <property type="match status" value="1"/>
</dbReference>
<keyword evidence="5 13" id="KW-0812">Transmembrane</keyword>
<keyword evidence="10" id="KW-0067">ATP-binding</keyword>
<dbReference type="GO" id="GO:0003723">
    <property type="term" value="F:RNA binding"/>
    <property type="evidence" value="ECO:0007669"/>
    <property type="project" value="InterPro"/>
</dbReference>
<dbReference type="GO" id="GO:0006508">
    <property type="term" value="P:proteolysis"/>
    <property type="evidence" value="ECO:0007669"/>
    <property type="project" value="UniProtKB-KW"/>
</dbReference>
<evidence type="ECO:0000259" key="14">
    <source>
        <dbReference type="PROSITE" id="PS50507"/>
    </source>
</evidence>
<dbReference type="Gene3D" id="1.20.960.20">
    <property type="match status" value="1"/>
</dbReference>
<feature type="domain" description="RdRp catalytic" evidence="14">
    <location>
        <begin position="1559"/>
        <end position="1689"/>
    </location>
</feature>
<protein>
    <recommendedName>
        <fullName evidence="1">RNA1 polyprotein</fullName>
    </recommendedName>
</protein>
<dbReference type="InterPro" id="IPR001205">
    <property type="entry name" value="RNA-dir_pol_C"/>
</dbReference>
<dbReference type="Gene3D" id="3.30.70.270">
    <property type="match status" value="1"/>
</dbReference>
<dbReference type="SUPFAM" id="SSF56672">
    <property type="entry name" value="DNA/RNA polymerases"/>
    <property type="match status" value="1"/>
</dbReference>
<keyword evidence="8" id="KW-0378">Hydrolase</keyword>
<keyword evidence="7" id="KW-0547">Nucleotide-binding</keyword>
<keyword evidence="13" id="KW-0472">Membrane</keyword>
<dbReference type="InterPro" id="IPR007094">
    <property type="entry name" value="RNA-dir_pol_PSvirus"/>
</dbReference>
<keyword evidence="9" id="KW-0788">Thiol protease</keyword>
<dbReference type="InterPro" id="IPR000605">
    <property type="entry name" value="Helicase_SF3_ssDNA/RNA_vir"/>
</dbReference>
<evidence type="ECO:0000256" key="13">
    <source>
        <dbReference type="SAM" id="Phobius"/>
    </source>
</evidence>
<evidence type="ECO:0000256" key="5">
    <source>
        <dbReference type="ARBA" id="ARBA00022692"/>
    </source>
</evidence>
<reference evidence="17 18" key="1">
    <citation type="journal article" date="2007" name="Phytopathology">
        <title>Identification, Characterization, and Detection of Black raspberry necrosis virus.</title>
        <authorList>
            <person name="Halgren A.B."/>
            <person name="Tzanetakis I.E."/>
            <person name="Martin R.R."/>
        </authorList>
    </citation>
    <scope>NUCLEOTIDE SEQUENCE [LARGE SCALE GENOMIC DNA]</scope>
    <source>
        <strain evidence="17">BRDaV-1</strain>
    </source>
</reference>
<dbReference type="Gene3D" id="2.60.120.590">
    <property type="entry name" value="Alpha-ketoglutarate-dependent dioxygenase AlkB-like"/>
    <property type="match status" value="1"/>
</dbReference>
<evidence type="ECO:0000259" key="16">
    <source>
        <dbReference type="PROSITE" id="PS51471"/>
    </source>
</evidence>
<dbReference type="PRINTS" id="PR00918">
    <property type="entry name" value="CALICVIRUSNS"/>
</dbReference>
<sequence length="2163" mass="242044">MSYLTKDLAAFISAATEAGYSFDNACELYQRFKIVELNANPVSRAFCHTYKEWVDEQFTIPTPEDIDILTVDTVDSSNPAVPDHSTSEDVDTIHCDSCDDAEGPPSPISVLRSPLEGFDVDIGEANKSLGIDVSAYPCLPKGKENCDLKNIMAGHLFNSPIFPISAIKQEILAEKDLNRLASLFDVVNTVTHSVGLEQEGFSLSSLTGAIKSRISGATGLAASMVDIVANLSSASSLLEKIFQRIITAFDYIASSIGTFGTFLTGIKEKIIEKCTTLWEKLAEWGDHFYYIIPTFCAVFLVSITCFLINKFLAAVAPTYCFSMSVIVHLIVVCCALVGCEELGAALLSLTKAGKLNFLNMIYSTFGAEAGEANITVDDKQPSTYHGVDGVFDDVPLNEGASSMTGFFGVLGLLTFFTPKELKFDLYEMTKWAHGLKGLADGYEKFKVVAEKLAFWAYEKVGLAATWDAPAIQSMILVTGIRFQDWCKEVDTLAVEMQGSASLQEDLSRARKLKEQGIKIQDYMVRGDSSISFMMRERLKATMGVINDIVSKFEKAIDIGGTRMCPFTVLFFGAPGVGKSNTMGPFMHEIMDRNGESKIGRVYPRNSGDEHWSHYMRQTALVYDEFAQRTPTPGKSDELELIPLVSCNHYPLVGAAIADKGLSFNSKYIFMCSNRADVSAGAGLADPDAFRRRRHVCVEVFKDDTLPFKPDEPYYNQTFQLKNPLRPRDPLTFVDAAGHNQPYQRMTYGELCLYVAEKSAEHFDKEAKSLRFMRKTQGLPEGDEFVQEGPFSGFDGSLPISAKAISELSMPHFHQADETHQIHGCTDHKVFCCSLYGTKCNVEHTAAEISYVKMVQDDIHPYSYTTNLAISLAHSDRTLWDVKGFRKMVKRIKGYGIDDVPEPIDAQTRTFVESAWKGFSDRDRYLIFKYYEINDSFKQKALAKVDIIKEEIKSWSVAGCWKAMPMGVKWMIGVIALFSFGCVLVDFLHTLMSMRSWSPVDILGNVLGATGAFGVLAFTSEGGSYAGSGVNIEATKYRDKKIKPYSQNGGPGGANFTYNELESIEAIKKGQYLLSYSNTCGMSGVAAVFMYKDHSFLISTHEADWINFNKTCFMIGRDGTSREVSLAASGVKKVTRDGFIEPVCSIDILPTTPVGKASSQSVWYDFHKTNEGRKVGVIVPNNRKDMAQECTKVHFRRNKEVTDCYNFPGSSKGWKASDLLHAKAPHGNGMCGRLLLAHCPAGNLMVVGLHVSGGGLNERATSIFGGIDGSYKDVEDGKFYQQGDLDVHMKELIEAERVTDMVDKIGRVDSSQQFRPSQGTSIIKSEIHDDLWRRAETCPTVLTRSDPRPEVPFDPYQAGIRKFEKEVGPLDFIDEFSTESTVLVDIAEELNNKKREVGGFELDTVLDNHAAINGVEGVEYAEPLVMGTSEGYPYVLERQPGDVGKFRYFSKNLYHWELNEGPAKELDELEQSVAREDFDGKIITIACAKDEKTKLIKVYEKPKTRIFEILPYHYNILVRKYYLFFMQFIMRMHNVLPCKVGLNPFSQDWDEMHAEHTRFEHHFNGDYSGFDTGTPRQLLLKFADLISELAADGRRNKVIRRNLMQLAVDRRILVLAELYHVRGGTPSGFALTVIINSMVNQFYLMWAWRKIMSRISPSMVTYRVMRTHCTFSVYGDDNVVSFSLAVRDMYNLCTIADELKTIGVTLSDGKKTGVLIKWTGFKDLDFLKRRWELEPGHGFKCPLDKMAIEERLFWVRKSEDNMESLDDNCYSALMEAFHHGPEYFHDLREKILDGYQSAGLAAPVLLHYQEARSIWFEQHKVGAESDFFAGVQNHLLPSIVGKDVIRTISTTVDWSSIRRYNEAFASGNYNRTKVFLDPLAKEILWLKSKSGPHLSIPASLRKETFQSIIEGINRVVPGEICVVDGRGDKSGLVVALALAMDREEISQAQGHNMLLALVTTNKEVEYGLQLFNVLEATSRPSVSLSPKFTTPPAELLKTIVGVELYEVTEAVKKMPFGSVGPSLRGRMALFYSDGAFDYAHDKYHYTSQGWPREVDDLAKKLGGYNSCLVQKYDKGAYIPFHADDEPCYDDNDSVITVNLNGRATFIVRNKTTGAETRRELHHGSILEMLPSCQKLCKHSVNVRDQGRVSLTFRRQRRTMNGTPI</sequence>
<dbReference type="GO" id="GO:0006351">
    <property type="term" value="P:DNA-templated transcription"/>
    <property type="evidence" value="ECO:0007669"/>
    <property type="project" value="InterPro"/>
</dbReference>
<evidence type="ECO:0000313" key="18">
    <source>
        <dbReference type="Proteomes" id="UP000204181"/>
    </source>
</evidence>
<evidence type="ECO:0000256" key="3">
    <source>
        <dbReference type="ARBA" id="ARBA00022670"/>
    </source>
</evidence>
<dbReference type="GO" id="GO:0008234">
    <property type="term" value="F:cysteine-type peptidase activity"/>
    <property type="evidence" value="ECO:0007669"/>
    <property type="project" value="UniProtKB-KW"/>
</dbReference>
<dbReference type="GeneID" id="5076754"/>
<name>Q1G659_9SECO</name>
<feature type="domain" description="Fe2OG dioxygenase" evidence="16">
    <location>
        <begin position="2062"/>
        <end position="2155"/>
    </location>
</feature>
<keyword evidence="18" id="KW-1185">Reference proteome</keyword>
<dbReference type="GO" id="GO:0003968">
    <property type="term" value="F:RNA-directed RNA polymerase activity"/>
    <property type="evidence" value="ECO:0007669"/>
    <property type="project" value="UniProtKB-KW"/>
</dbReference>
<keyword evidence="3" id="KW-0645">Protease</keyword>
<evidence type="ECO:0000256" key="9">
    <source>
        <dbReference type="ARBA" id="ARBA00022807"/>
    </source>
</evidence>
<feature type="transmembrane region" description="Helical" evidence="13">
    <location>
        <begin position="320"/>
        <end position="338"/>
    </location>
</feature>
<evidence type="ECO:0000313" key="17">
    <source>
        <dbReference type="EMBL" id="ABC71319.1"/>
    </source>
</evidence>
<dbReference type="PROSITE" id="PS51471">
    <property type="entry name" value="FE2OG_OXY"/>
    <property type="match status" value="1"/>
</dbReference>
<keyword evidence="12 13" id="KW-1133">Transmembrane helix</keyword>
<feature type="domain" description="SF3 helicase" evidence="15">
    <location>
        <begin position="546"/>
        <end position="714"/>
    </location>
</feature>
<evidence type="ECO:0000256" key="10">
    <source>
        <dbReference type="ARBA" id="ARBA00022840"/>
    </source>
</evidence>
<evidence type="ECO:0000256" key="4">
    <source>
        <dbReference type="ARBA" id="ARBA00022679"/>
    </source>
</evidence>
<dbReference type="InterPro" id="IPR014759">
    <property type="entry name" value="Helicase_SF3_ssRNA_vir"/>
</dbReference>
<dbReference type="Pfam" id="PF13532">
    <property type="entry name" value="2OG-FeII_Oxy_2"/>
    <property type="match status" value="1"/>
</dbReference>
<evidence type="ECO:0000256" key="8">
    <source>
        <dbReference type="ARBA" id="ARBA00022801"/>
    </source>
</evidence>
<accession>Q1G659</accession>
<dbReference type="InterPro" id="IPR005123">
    <property type="entry name" value="Oxoglu/Fe-dep_dioxygenase_dom"/>
</dbReference>
<dbReference type="EMBL" id="DQ344639">
    <property type="protein sequence ID" value="ABC71319.1"/>
    <property type="molecule type" value="Genomic_RNA"/>
</dbReference>
<evidence type="ECO:0000256" key="1">
    <source>
        <dbReference type="ARBA" id="ARBA00020936"/>
    </source>
</evidence>
<keyword evidence="4" id="KW-0808">Transferase</keyword>
<dbReference type="InterPro" id="IPR037151">
    <property type="entry name" value="AlkB-like_sf"/>
</dbReference>
<keyword evidence="11" id="KW-0693">Viral RNA replication</keyword>
<dbReference type="Pfam" id="PF00680">
    <property type="entry name" value="RdRP_1"/>
    <property type="match status" value="1"/>
</dbReference>
<organism evidence="17 18">
    <name type="scientific">Black raspberry necrosis virus</name>
    <dbReference type="NCBI Taxonomy" id="367301"/>
    <lineage>
        <taxon>Viruses</taxon>
        <taxon>Riboviria</taxon>
        <taxon>Orthornavirae</taxon>
        <taxon>Pisuviricota</taxon>
        <taxon>Pisoniviricetes</taxon>
        <taxon>Picornavirales</taxon>
        <taxon>Secoviridae</taxon>
        <taxon>Sadwavirus</taxon>
        <taxon>Stramovirus</taxon>
        <taxon>Sadwavirus rubi</taxon>
    </lineage>
</organism>
<evidence type="ECO:0000256" key="2">
    <source>
        <dbReference type="ARBA" id="ARBA00022484"/>
    </source>
</evidence>
<keyword evidence="6" id="KW-0548">Nucleotidyltransferase</keyword>
<proteinExistence type="predicted"/>
<dbReference type="GO" id="GO:0039694">
    <property type="term" value="P:viral RNA genome replication"/>
    <property type="evidence" value="ECO:0007669"/>
    <property type="project" value="InterPro"/>
</dbReference>
<evidence type="ECO:0000256" key="7">
    <source>
        <dbReference type="ARBA" id="ARBA00022741"/>
    </source>
</evidence>
<dbReference type="InterPro" id="IPR027450">
    <property type="entry name" value="AlkB-like"/>
</dbReference>
<dbReference type="Pfam" id="PF00910">
    <property type="entry name" value="RNA_helicase"/>
    <property type="match status" value="1"/>
</dbReference>
<dbReference type="GO" id="GO:0005524">
    <property type="term" value="F:ATP binding"/>
    <property type="evidence" value="ECO:0007669"/>
    <property type="project" value="UniProtKB-KW"/>
</dbReference>
<dbReference type="KEGG" id="vg:5076754"/>
<dbReference type="SUPFAM" id="SSF51197">
    <property type="entry name" value="Clavaminate synthase-like"/>
    <property type="match status" value="1"/>
</dbReference>
<feature type="transmembrane region" description="Helical" evidence="13">
    <location>
        <begin position="288"/>
        <end position="308"/>
    </location>
</feature>
<dbReference type="InterPro" id="IPR043128">
    <property type="entry name" value="Rev_trsase/Diguanyl_cyclase"/>
</dbReference>
<evidence type="ECO:0000256" key="6">
    <source>
        <dbReference type="ARBA" id="ARBA00022695"/>
    </source>
</evidence>
<dbReference type="RefSeq" id="YP_654555.1">
    <property type="nucleotide sequence ID" value="NC_008182.1"/>
</dbReference>
<evidence type="ECO:0000256" key="11">
    <source>
        <dbReference type="ARBA" id="ARBA00022953"/>
    </source>
</evidence>
<dbReference type="PROSITE" id="PS50507">
    <property type="entry name" value="RDRP_SSRNA_POS"/>
    <property type="match status" value="1"/>
</dbReference>
<dbReference type="Proteomes" id="UP000204181">
    <property type="component" value="Genome"/>
</dbReference>
<dbReference type="PROSITE" id="PS51218">
    <property type="entry name" value="SF3_HELICASE_2"/>
    <property type="match status" value="1"/>
</dbReference>
<keyword evidence="2" id="KW-0696">RNA-directed RNA polymerase</keyword>
<evidence type="ECO:0000259" key="15">
    <source>
        <dbReference type="PROSITE" id="PS51218"/>
    </source>
</evidence>
<evidence type="ECO:0000256" key="12">
    <source>
        <dbReference type="ARBA" id="ARBA00022989"/>
    </source>
</evidence>